<accession>A0A6J4N5X9</accession>
<dbReference type="AlphaFoldDB" id="A0A6J4N5X9"/>
<name>A0A6J4N5X9_9BACT</name>
<proteinExistence type="predicted"/>
<dbReference type="InterPro" id="IPR007450">
    <property type="entry name" value="BamE_dom"/>
</dbReference>
<dbReference type="EMBL" id="CADCTV010001053">
    <property type="protein sequence ID" value="CAA9375746.1"/>
    <property type="molecule type" value="Genomic_DNA"/>
</dbReference>
<dbReference type="Pfam" id="PF04355">
    <property type="entry name" value="BamE"/>
    <property type="match status" value="1"/>
</dbReference>
<gene>
    <name evidence="3" type="ORF">AVDCRST_MAG89-4983</name>
</gene>
<protein>
    <recommendedName>
        <fullName evidence="2">Outer membrane protein assembly factor BamE domain-containing protein</fullName>
    </recommendedName>
</protein>
<evidence type="ECO:0000256" key="1">
    <source>
        <dbReference type="SAM" id="SignalP"/>
    </source>
</evidence>
<dbReference type="GO" id="GO:0019867">
    <property type="term" value="C:outer membrane"/>
    <property type="evidence" value="ECO:0007669"/>
    <property type="project" value="InterPro"/>
</dbReference>
<reference evidence="3" key="1">
    <citation type="submission" date="2020-02" db="EMBL/GenBank/DDBJ databases">
        <authorList>
            <person name="Meier V. D."/>
        </authorList>
    </citation>
    <scope>NUCLEOTIDE SEQUENCE</scope>
    <source>
        <strain evidence="3">AVDCRST_MAG89</strain>
    </source>
</reference>
<evidence type="ECO:0000259" key="2">
    <source>
        <dbReference type="Pfam" id="PF04355"/>
    </source>
</evidence>
<feature type="signal peptide" evidence="1">
    <location>
        <begin position="1"/>
        <end position="31"/>
    </location>
</feature>
<feature type="non-terminal residue" evidence="3">
    <location>
        <position position="77"/>
    </location>
</feature>
<feature type="chain" id="PRO_5026919602" description="Outer membrane protein assembly factor BamE domain-containing protein" evidence="1">
    <location>
        <begin position="32"/>
        <end position="77"/>
    </location>
</feature>
<sequence length="77" mass="8564">MPLLLRDFPLEVATMTRLFLALLLAAAPVQAQSVISQGMTPEQVRETFGAPATTRTSGEWTYWYYHNGCPNRCGSDD</sequence>
<feature type="domain" description="Outer membrane protein assembly factor BamE" evidence="2">
    <location>
        <begin position="35"/>
        <end position="65"/>
    </location>
</feature>
<keyword evidence="1" id="KW-0732">Signal</keyword>
<evidence type="ECO:0000313" key="3">
    <source>
        <dbReference type="EMBL" id="CAA9375746.1"/>
    </source>
</evidence>
<organism evidence="3">
    <name type="scientific">uncultured Gemmatimonadota bacterium</name>
    <dbReference type="NCBI Taxonomy" id="203437"/>
    <lineage>
        <taxon>Bacteria</taxon>
        <taxon>Pseudomonadati</taxon>
        <taxon>Gemmatimonadota</taxon>
        <taxon>environmental samples</taxon>
    </lineage>
</organism>